<evidence type="ECO:0000256" key="3">
    <source>
        <dbReference type="ARBA" id="ARBA00022895"/>
    </source>
</evidence>
<dbReference type="SUPFAM" id="SSF50249">
    <property type="entry name" value="Nucleic acid-binding proteins"/>
    <property type="match status" value="2"/>
</dbReference>
<feature type="region of interest" description="Disordered" evidence="5">
    <location>
        <begin position="1"/>
        <end position="50"/>
    </location>
</feature>
<dbReference type="InterPro" id="IPR011564">
    <property type="entry name" value="Telomer_end-bd_POT1/Cdc13"/>
</dbReference>
<feature type="compositionally biased region" description="Basic and acidic residues" evidence="5">
    <location>
        <begin position="37"/>
        <end position="46"/>
    </location>
</feature>
<name>A0AAQ3U604_PASNO</name>
<feature type="domain" description="Telomeric single stranded DNA binding POT1/Cdc13" evidence="6">
    <location>
        <begin position="63"/>
        <end position="196"/>
    </location>
</feature>
<dbReference type="PANTHER" id="PTHR14513">
    <property type="entry name" value="PROTECTION OF TELOMERES 1"/>
    <property type="match status" value="1"/>
</dbReference>
<protein>
    <recommendedName>
        <fullName evidence="6">Telomeric single stranded DNA binding POT1/Cdc13 domain-containing protein</fullName>
    </recommendedName>
</protein>
<evidence type="ECO:0000259" key="6">
    <source>
        <dbReference type="SMART" id="SM00976"/>
    </source>
</evidence>
<reference evidence="7 8" key="1">
    <citation type="submission" date="2024-02" db="EMBL/GenBank/DDBJ databases">
        <title>High-quality chromosome-scale genome assembly of Pensacola bahiagrass (Paspalum notatum Flugge var. saurae).</title>
        <authorList>
            <person name="Vega J.M."/>
            <person name="Podio M."/>
            <person name="Orjuela J."/>
            <person name="Siena L.A."/>
            <person name="Pessino S.C."/>
            <person name="Combes M.C."/>
            <person name="Mariac C."/>
            <person name="Albertini E."/>
            <person name="Pupilli F."/>
            <person name="Ortiz J.P.A."/>
            <person name="Leblanc O."/>
        </authorList>
    </citation>
    <scope>NUCLEOTIDE SEQUENCE [LARGE SCALE GENOMIC DNA]</scope>
    <source>
        <strain evidence="7">R1</strain>
        <tissue evidence="7">Leaf</tissue>
    </source>
</reference>
<dbReference type="GO" id="GO:0032210">
    <property type="term" value="P:regulation of telomere maintenance via telomerase"/>
    <property type="evidence" value="ECO:0007669"/>
    <property type="project" value="TreeGrafter"/>
</dbReference>
<sequence length="501" mass="56029">MGSGNGKRQRSRVVSPATRTLSTLQSGRAMEEAAAPGERKRPREGDAAPSAAAAAASKAQYVYLPIADALKVPGSRVCLFAAVSEIGAAVRSRGTDFTLTLRIVDQSRAAGISVTFFAEDTALLPCVKSSEDVISLHNVMITMHGEFFVLFNKKSSSFALFEGKGSKDCSPYQSSMKYQGSSHDNELLTQMRTWLAHNPPGLKDNELQLRSLKFDSTTTFDLVCKVLHVHENSGEWIFYVWDGTDTPAAEFQTMEDCSLFLNDALNLNIVNDKQTIWTLMQLNHALYILKERLYPGRFCNITFKHEFGIWKGILVPSSRVRLLSHEDGSVVNCLKMYDSRIANQIHRQPMASLPEVSNISDVEYKTAGYTTLMESLTHEEVTHKLKTIVRVVAAFPSRASDLRLLLPGSYCLRLTLEDPTARIHAYVHKDDWAKFFGGFLTAEALIKKMNKLLGIPEDGEEGAPLTRNPPWIWCCLKSYRLDKNDPWGSRRYRIFGTEISD</sequence>
<proteinExistence type="predicted"/>
<dbReference type="InterPro" id="IPR012340">
    <property type="entry name" value="NA-bd_OB-fold"/>
</dbReference>
<evidence type="ECO:0000313" key="8">
    <source>
        <dbReference type="Proteomes" id="UP001341281"/>
    </source>
</evidence>
<keyword evidence="2" id="KW-0158">Chromosome</keyword>
<dbReference type="GO" id="GO:0010521">
    <property type="term" value="F:telomerase inhibitor activity"/>
    <property type="evidence" value="ECO:0007669"/>
    <property type="project" value="TreeGrafter"/>
</dbReference>
<evidence type="ECO:0000256" key="2">
    <source>
        <dbReference type="ARBA" id="ARBA00022454"/>
    </source>
</evidence>
<dbReference type="InterPro" id="IPR057620">
    <property type="entry name" value="POT1A/B-like_OB"/>
</dbReference>
<dbReference type="Pfam" id="PF02765">
    <property type="entry name" value="POT1"/>
    <property type="match status" value="1"/>
</dbReference>
<dbReference type="Pfam" id="PF25507">
    <property type="entry name" value="OB_POT1A"/>
    <property type="match status" value="1"/>
</dbReference>
<dbReference type="AlphaFoldDB" id="A0AAQ3U604"/>
<dbReference type="EMBL" id="CP144751">
    <property type="protein sequence ID" value="WVZ86028.1"/>
    <property type="molecule type" value="Genomic_DNA"/>
</dbReference>
<keyword evidence="4" id="KW-0238">DNA-binding</keyword>
<dbReference type="Gene3D" id="2.40.50.140">
    <property type="entry name" value="Nucleic acid-binding proteins"/>
    <property type="match status" value="1"/>
</dbReference>
<accession>A0AAQ3U604</accession>
<dbReference type="GO" id="GO:0016233">
    <property type="term" value="P:telomere capping"/>
    <property type="evidence" value="ECO:0007669"/>
    <property type="project" value="TreeGrafter"/>
</dbReference>
<dbReference type="CDD" id="cd04497">
    <property type="entry name" value="hPOT1_OB1_like"/>
    <property type="match status" value="1"/>
</dbReference>
<evidence type="ECO:0000256" key="1">
    <source>
        <dbReference type="ARBA" id="ARBA00004574"/>
    </source>
</evidence>
<dbReference type="PANTHER" id="PTHR14513:SF0">
    <property type="entry name" value="PROTECTION OF TELOMERES PROTEIN 1"/>
    <property type="match status" value="1"/>
</dbReference>
<evidence type="ECO:0000256" key="4">
    <source>
        <dbReference type="ARBA" id="ARBA00023125"/>
    </source>
</evidence>
<evidence type="ECO:0000313" key="7">
    <source>
        <dbReference type="EMBL" id="WVZ86028.1"/>
    </source>
</evidence>
<evidence type="ECO:0000256" key="5">
    <source>
        <dbReference type="SAM" id="MobiDB-lite"/>
    </source>
</evidence>
<dbReference type="GO" id="GO:0000783">
    <property type="term" value="C:nuclear telomere cap complex"/>
    <property type="evidence" value="ECO:0007669"/>
    <property type="project" value="TreeGrafter"/>
</dbReference>
<organism evidence="7 8">
    <name type="scientific">Paspalum notatum var. saurae</name>
    <dbReference type="NCBI Taxonomy" id="547442"/>
    <lineage>
        <taxon>Eukaryota</taxon>
        <taxon>Viridiplantae</taxon>
        <taxon>Streptophyta</taxon>
        <taxon>Embryophyta</taxon>
        <taxon>Tracheophyta</taxon>
        <taxon>Spermatophyta</taxon>
        <taxon>Magnoliopsida</taxon>
        <taxon>Liliopsida</taxon>
        <taxon>Poales</taxon>
        <taxon>Poaceae</taxon>
        <taxon>PACMAD clade</taxon>
        <taxon>Panicoideae</taxon>
        <taxon>Andropogonodae</taxon>
        <taxon>Paspaleae</taxon>
        <taxon>Paspalinae</taxon>
        <taxon>Paspalum</taxon>
    </lineage>
</organism>
<gene>
    <name evidence="7" type="ORF">U9M48_032874</name>
</gene>
<feature type="compositionally biased region" description="Polar residues" evidence="5">
    <location>
        <begin position="17"/>
        <end position="26"/>
    </location>
</feature>
<dbReference type="SMART" id="SM00976">
    <property type="entry name" value="Telo_bind"/>
    <property type="match status" value="1"/>
</dbReference>
<dbReference type="GO" id="GO:0098505">
    <property type="term" value="F:G-rich strand telomeric DNA binding"/>
    <property type="evidence" value="ECO:0007669"/>
    <property type="project" value="TreeGrafter"/>
</dbReference>
<dbReference type="Proteomes" id="UP001341281">
    <property type="component" value="Chromosome 07"/>
</dbReference>
<keyword evidence="8" id="KW-1185">Reference proteome</keyword>
<keyword evidence="3" id="KW-0779">Telomere</keyword>
<comment type="subcellular location">
    <subcellularLocation>
        <location evidence="1">Chromosome</location>
        <location evidence="1">Telomere</location>
    </subcellularLocation>
</comment>
<dbReference type="InterPro" id="IPR028389">
    <property type="entry name" value="POT1"/>
</dbReference>